<dbReference type="OrthoDB" id="9763467at2"/>
<evidence type="ECO:0000259" key="6">
    <source>
        <dbReference type="SMART" id="SM01340"/>
    </source>
</evidence>
<dbReference type="Gene3D" id="3.30.1540.20">
    <property type="entry name" value="MutL, C-terminal domain, dimerisation subdomain"/>
    <property type="match status" value="1"/>
</dbReference>
<dbReference type="Pfam" id="PF01119">
    <property type="entry name" value="DNA_mis_repair"/>
    <property type="match status" value="1"/>
</dbReference>
<dbReference type="InterPro" id="IPR014790">
    <property type="entry name" value="MutL_C"/>
</dbReference>
<dbReference type="InterPro" id="IPR020667">
    <property type="entry name" value="DNA_mismatch_repair_MutL"/>
</dbReference>
<reference evidence="7 8" key="1">
    <citation type="journal article" date="2015" name="Biol. Direct">
        <title>Babela massiliensis, a representative of a widespread bacterial phylum with unusual adaptations to parasitism in amoebae.</title>
        <authorList>
            <person name="Pagnier I."/>
            <person name="Yutin N."/>
            <person name="Croce O."/>
            <person name="Makarova K.S."/>
            <person name="Wolf Y.I."/>
            <person name="Benamar S."/>
            <person name="Raoult D."/>
            <person name="Koonin E.V."/>
            <person name="La Scola B."/>
        </authorList>
    </citation>
    <scope>NUCLEOTIDE SEQUENCE [LARGE SCALE GENOMIC DNA]</scope>
    <source>
        <strain evidence="8">BABL1</strain>
    </source>
</reference>
<dbReference type="InterPro" id="IPR042120">
    <property type="entry name" value="MutL_C_dimsub"/>
</dbReference>
<keyword evidence="3 4" id="KW-0234">DNA repair</keyword>
<proteinExistence type="inferred from homology"/>
<dbReference type="STRING" id="673862.BABL1_gene_365"/>
<keyword evidence="8" id="KW-1185">Reference proteome</keyword>
<dbReference type="AlphaFoldDB" id="V6DGF6"/>
<dbReference type="InterPro" id="IPR014721">
    <property type="entry name" value="Ribsml_uS5_D2-typ_fold_subgr"/>
</dbReference>
<dbReference type="InterPro" id="IPR014762">
    <property type="entry name" value="DNA_mismatch_repair_CS"/>
</dbReference>
<dbReference type="Pfam" id="PF13589">
    <property type="entry name" value="HATPase_c_3"/>
    <property type="match status" value="1"/>
</dbReference>
<dbReference type="InterPro" id="IPR002099">
    <property type="entry name" value="MutL/Mlh/PMS"/>
</dbReference>
<dbReference type="GO" id="GO:0030983">
    <property type="term" value="F:mismatched DNA binding"/>
    <property type="evidence" value="ECO:0007669"/>
    <property type="project" value="InterPro"/>
</dbReference>
<dbReference type="PANTHER" id="PTHR10073:SF12">
    <property type="entry name" value="DNA MISMATCH REPAIR PROTEIN MLH1"/>
    <property type="match status" value="1"/>
</dbReference>
<dbReference type="SUPFAM" id="SSF118116">
    <property type="entry name" value="DNA mismatch repair protein MutL"/>
    <property type="match status" value="1"/>
</dbReference>
<dbReference type="HOGENOM" id="CLU_004131_4_1_7"/>
<dbReference type="FunFam" id="3.30.565.10:FF:000003">
    <property type="entry name" value="DNA mismatch repair endonuclease MutL"/>
    <property type="match status" value="1"/>
</dbReference>
<evidence type="ECO:0000256" key="2">
    <source>
        <dbReference type="ARBA" id="ARBA00022763"/>
    </source>
</evidence>
<evidence type="ECO:0000259" key="5">
    <source>
        <dbReference type="SMART" id="SM00853"/>
    </source>
</evidence>
<dbReference type="PANTHER" id="PTHR10073">
    <property type="entry name" value="DNA MISMATCH REPAIR PROTEIN MLH, PMS, MUTL"/>
    <property type="match status" value="1"/>
</dbReference>
<dbReference type="HAMAP" id="MF_00149">
    <property type="entry name" value="DNA_mis_repair"/>
    <property type="match status" value="1"/>
</dbReference>
<dbReference type="SMART" id="SM00853">
    <property type="entry name" value="MutL_C"/>
    <property type="match status" value="1"/>
</dbReference>
<dbReference type="CDD" id="cd16926">
    <property type="entry name" value="HATPase_MutL-MLH-PMS-like"/>
    <property type="match status" value="1"/>
</dbReference>
<gene>
    <name evidence="4 7" type="primary">mutL</name>
    <name evidence="7" type="ORF">BABL1_gene_365</name>
</gene>
<evidence type="ECO:0000313" key="7">
    <source>
        <dbReference type="EMBL" id="CDK30650.1"/>
    </source>
</evidence>
<dbReference type="Gene3D" id="3.30.230.10">
    <property type="match status" value="1"/>
</dbReference>
<comment type="function">
    <text evidence="4">This protein is involved in the repair of mismatches in DNA. It is required for dam-dependent methyl-directed DNA mismatch repair. May act as a 'molecular matchmaker', a protein that promotes the formation of a stable complex between two or more DNA-binding proteins in an ATP-dependent manner without itself being part of a final effector complex.</text>
</comment>
<dbReference type="SMART" id="SM01340">
    <property type="entry name" value="DNA_mis_repair"/>
    <property type="match status" value="1"/>
</dbReference>
<dbReference type="SUPFAM" id="SSF55874">
    <property type="entry name" value="ATPase domain of HSP90 chaperone/DNA topoisomerase II/histidine kinase"/>
    <property type="match status" value="1"/>
</dbReference>
<dbReference type="GO" id="GO:0032300">
    <property type="term" value="C:mismatch repair complex"/>
    <property type="evidence" value="ECO:0007669"/>
    <property type="project" value="InterPro"/>
</dbReference>
<dbReference type="InterPro" id="IPR042121">
    <property type="entry name" value="MutL_C_regsub"/>
</dbReference>
<accession>V6DGF6</accession>
<dbReference type="PROSITE" id="PS00058">
    <property type="entry name" value="DNA_MISMATCH_REPAIR_1"/>
    <property type="match status" value="1"/>
</dbReference>
<dbReference type="GO" id="GO:0005524">
    <property type="term" value="F:ATP binding"/>
    <property type="evidence" value="ECO:0007669"/>
    <property type="project" value="InterPro"/>
</dbReference>
<evidence type="ECO:0000256" key="4">
    <source>
        <dbReference type="HAMAP-Rule" id="MF_00149"/>
    </source>
</evidence>
<evidence type="ECO:0000256" key="3">
    <source>
        <dbReference type="ARBA" id="ARBA00023204"/>
    </source>
</evidence>
<dbReference type="KEGG" id="dpb:BABL1_gene_365"/>
<dbReference type="Pfam" id="PF08676">
    <property type="entry name" value="MutL_C"/>
    <property type="match status" value="1"/>
</dbReference>
<evidence type="ECO:0000256" key="1">
    <source>
        <dbReference type="ARBA" id="ARBA00006082"/>
    </source>
</evidence>
<dbReference type="InterPro" id="IPR038973">
    <property type="entry name" value="MutL/Mlh/Pms-like"/>
</dbReference>
<dbReference type="InterPro" id="IPR036890">
    <property type="entry name" value="HATPase_C_sf"/>
</dbReference>
<keyword evidence="2 4" id="KW-0227">DNA damage</keyword>
<dbReference type="CDD" id="cd00782">
    <property type="entry name" value="MutL_Trans"/>
    <property type="match status" value="1"/>
</dbReference>
<dbReference type="InterPro" id="IPR020568">
    <property type="entry name" value="Ribosomal_Su5_D2-typ_SF"/>
</dbReference>
<protein>
    <recommendedName>
        <fullName evidence="4">DNA mismatch repair protein MutL</fullName>
    </recommendedName>
</protein>
<dbReference type="InterPro" id="IPR037198">
    <property type="entry name" value="MutL_C_sf"/>
</dbReference>
<sequence length="662" mass="76258">MTKIKILDSQEIQKIAAGEVVERPVNVLKELIENSIDAQADQITIYLEDAGKKLIKIIDNGIGMSPEDAKICFAHHATSKITTVSDLNSITTFGFRGEALSSISSVSKILLTTKQENDQLGTTLILNQGKIEKESVSSCNMGTEITIEDLFFNVPARKKFLKSRETEYRAIVSLFHAFCFSYTNIGFKLYHENKLIYNCPSTNDLINRFGQLYNSEIIRNIIPIDFIDKNKNTGYKITGAISTPKYSRYDRNQIFLFVNKRWVKNYKLVQAFIKGYQGMLEVARFPSGVINIFVPFEEVDINIHPKKEEVQFLHPRLIENLITIEVKKALESTFDKNLGQQEVKYKSIDNQKELKWNFSNLVNIEHIKYNDLEDSNTNSKIKIIKPEEVLNILDETFENSNDIKIVQEAKKEQKSTIQNQIETSFIDPENIAIQSQEVSINKQNNIEYIDKTNLSYYKEEMLDYKLIGQIFKTYIIIENDQGLTLIDQHAAHERIIYEQIKDSLSNISKIRLLFPEIVELNSNDISILTQYFDLFDQTGISIEQISINSLIVKEVPIFLKNILVKDIILQSIAYINENHKIGPDKLRNLLLEKMHAQISCKSAIKAGDILQPDAMNNLIKNLYKIENKLTCPHGRPTIHNLTLVEIEKFFKRNYRQKVDYSI</sequence>
<dbReference type="RefSeq" id="WP_023792122.1">
    <property type="nucleotide sequence ID" value="NC_023003.1"/>
</dbReference>
<dbReference type="eggNOG" id="COG0323">
    <property type="taxonomic scope" value="Bacteria"/>
</dbReference>
<dbReference type="InterPro" id="IPR013507">
    <property type="entry name" value="DNA_mismatch_S5_2-like"/>
</dbReference>
<dbReference type="SUPFAM" id="SSF54211">
    <property type="entry name" value="Ribosomal protein S5 domain 2-like"/>
    <property type="match status" value="1"/>
</dbReference>
<dbReference type="EMBL" id="HG793133">
    <property type="protein sequence ID" value="CDK30650.1"/>
    <property type="molecule type" value="Genomic_DNA"/>
</dbReference>
<dbReference type="Gene3D" id="3.30.1370.100">
    <property type="entry name" value="MutL, C-terminal domain, regulatory subdomain"/>
    <property type="match status" value="1"/>
</dbReference>
<dbReference type="PATRIC" id="fig|673862.3.peg.535"/>
<dbReference type="NCBIfam" id="TIGR00585">
    <property type="entry name" value="mutl"/>
    <property type="match status" value="1"/>
</dbReference>
<dbReference type="GO" id="GO:0006298">
    <property type="term" value="P:mismatch repair"/>
    <property type="evidence" value="ECO:0007669"/>
    <property type="project" value="UniProtKB-UniRule"/>
</dbReference>
<dbReference type="Proteomes" id="UP000018769">
    <property type="component" value="Chromosome I"/>
</dbReference>
<feature type="domain" description="MutL C-terminal dimerisation" evidence="5">
    <location>
        <begin position="466"/>
        <end position="610"/>
    </location>
</feature>
<dbReference type="Gene3D" id="3.30.565.10">
    <property type="entry name" value="Histidine kinase-like ATPase, C-terminal domain"/>
    <property type="match status" value="1"/>
</dbReference>
<evidence type="ECO:0000313" key="8">
    <source>
        <dbReference type="Proteomes" id="UP000018769"/>
    </source>
</evidence>
<feature type="domain" description="DNA mismatch repair protein S5" evidence="6">
    <location>
        <begin position="209"/>
        <end position="331"/>
    </location>
</feature>
<dbReference type="GO" id="GO:0016887">
    <property type="term" value="F:ATP hydrolysis activity"/>
    <property type="evidence" value="ECO:0007669"/>
    <property type="project" value="InterPro"/>
</dbReference>
<dbReference type="GO" id="GO:0140664">
    <property type="term" value="F:ATP-dependent DNA damage sensor activity"/>
    <property type="evidence" value="ECO:0007669"/>
    <property type="project" value="InterPro"/>
</dbReference>
<name>V6DGF6_9BACT</name>
<comment type="similarity">
    <text evidence="1 4">Belongs to the DNA mismatch repair MutL/HexB family.</text>
</comment>
<organism evidence="7 8">
    <name type="scientific">Candidatus Babela massiliensis</name>
    <dbReference type="NCBI Taxonomy" id="673862"/>
    <lineage>
        <taxon>Bacteria</taxon>
        <taxon>Candidatus Babelota</taxon>
        <taxon>Candidatus Babeliae</taxon>
        <taxon>Candidatus Babeliales</taxon>
        <taxon>Candidatus Babeliaceae</taxon>
        <taxon>Candidatus Babela</taxon>
    </lineage>
</organism>